<feature type="region of interest" description="Disordered" evidence="1">
    <location>
        <begin position="1"/>
        <end position="90"/>
    </location>
</feature>
<dbReference type="SUPFAM" id="SSF52540">
    <property type="entry name" value="P-loop containing nucleoside triphosphate hydrolases"/>
    <property type="match status" value="1"/>
</dbReference>
<feature type="compositionally biased region" description="Polar residues" evidence="1">
    <location>
        <begin position="209"/>
        <end position="220"/>
    </location>
</feature>
<dbReference type="GO" id="GO:0005634">
    <property type="term" value="C:nucleus"/>
    <property type="evidence" value="ECO:0007669"/>
    <property type="project" value="TreeGrafter"/>
</dbReference>
<dbReference type="InterPro" id="IPR027417">
    <property type="entry name" value="P-loop_NTPase"/>
</dbReference>
<dbReference type="EMBL" id="VEPZ02000996">
    <property type="protein sequence ID" value="KAE8703814.1"/>
    <property type="molecule type" value="Genomic_DNA"/>
</dbReference>
<feature type="compositionally biased region" description="Polar residues" evidence="1">
    <location>
        <begin position="1"/>
        <end position="18"/>
    </location>
</feature>
<dbReference type="SUPFAM" id="SSF48019">
    <property type="entry name" value="post-AAA+ oligomerization domain-like"/>
    <property type="match status" value="1"/>
</dbReference>
<dbReference type="GO" id="GO:0003677">
    <property type="term" value="F:DNA binding"/>
    <property type="evidence" value="ECO:0007669"/>
    <property type="project" value="InterPro"/>
</dbReference>
<dbReference type="AlphaFoldDB" id="A0A6A3AGW8"/>
<dbReference type="PANTHER" id="PTHR11669:SF25">
    <property type="entry name" value="OS02G0704966 PROTEIN"/>
    <property type="match status" value="1"/>
</dbReference>
<dbReference type="InterPro" id="IPR050238">
    <property type="entry name" value="DNA_Rep/Repair_Clamp_Loader"/>
</dbReference>
<dbReference type="Gene3D" id="3.40.50.300">
    <property type="entry name" value="P-loop containing nucleotide triphosphate hydrolases"/>
    <property type="match status" value="1"/>
</dbReference>
<dbReference type="Pfam" id="PF21960">
    <property type="entry name" value="RCF1-5-like_lid"/>
    <property type="match status" value="1"/>
</dbReference>
<sequence>MENLSRSSKASQLHSSTPLKHRPSGYEPSDTETEWQEHDNLSRSISTSKLSRRLSLKVEYDNGSPPRTSPLPRRHNSKSPYRPRRDDAGLYRKQIGRTPTRDEIGTIGQLLEAGKGNEISNYSRRSVTTSPRQREVSLLKQQTVESISPGNIFFSRVVGSLAMRKHINEFPINGSLGNHVTPKHQCLNKRILLPSTNESSAANRHCNGKPSTESSKISDSSGRRGSVIVVEKLRQFWADKYQPASLNGFIFHKQEAQFLKQLESLLPKMSLASHETCPKILFKRPSGSGERALTMAFLRELYGDPSLNVSHELRKFQVQEKRPMQFLVPFSSSAHHFELNVNLETNAKYALMGLVKEISTYSAVTHEISAASFKANYKFIVLYDFDKAPENIHQLIKWIMDCHSDSCKFILCCEDDVDILESVTKTCKVIKADAPVTHEIMEVLIQIEKKEEFDLSMNFAAKIAAKSKQNLREAIMALEACKAHNYPFADDQPIPLGWEEFLIELASEILADPSSHKGKLFIVRGKLQKLLVEFVHPKLILQKLVEQFLKQVEAGLKRELYYWHAYYDKRLPTGTTALLKLEGKLDRD</sequence>
<dbReference type="Proteomes" id="UP000436088">
    <property type="component" value="Unassembled WGS sequence"/>
</dbReference>
<dbReference type="InterPro" id="IPR008921">
    <property type="entry name" value="DNA_pol3_clamp-load_cplx_C"/>
</dbReference>
<evidence type="ECO:0000313" key="2">
    <source>
        <dbReference type="EMBL" id="KAE8703814.1"/>
    </source>
</evidence>
<dbReference type="PANTHER" id="PTHR11669">
    <property type="entry name" value="REPLICATION FACTOR C / DNA POLYMERASE III GAMMA-TAU SUBUNIT"/>
    <property type="match status" value="1"/>
</dbReference>
<dbReference type="Gene3D" id="1.20.272.10">
    <property type="match status" value="1"/>
</dbReference>
<gene>
    <name evidence="2" type="ORF">F3Y22_tig00110462pilonHSYRG00135</name>
</gene>
<dbReference type="GO" id="GO:0006261">
    <property type="term" value="P:DNA-templated DNA replication"/>
    <property type="evidence" value="ECO:0007669"/>
    <property type="project" value="TreeGrafter"/>
</dbReference>
<reference evidence="2" key="1">
    <citation type="submission" date="2019-09" db="EMBL/GenBank/DDBJ databases">
        <title>Draft genome information of white flower Hibiscus syriacus.</title>
        <authorList>
            <person name="Kim Y.-M."/>
        </authorList>
    </citation>
    <scope>NUCLEOTIDE SEQUENCE [LARGE SCALE GENOMIC DNA]</scope>
    <source>
        <strain evidence="2">YM2019G1</strain>
    </source>
</reference>
<evidence type="ECO:0000256" key="1">
    <source>
        <dbReference type="SAM" id="MobiDB-lite"/>
    </source>
</evidence>
<accession>A0A6A3AGW8</accession>
<protein>
    <submittedName>
        <fullName evidence="2">Isoflavone reductase-like protein 4 isoform 1</fullName>
    </submittedName>
</protein>
<dbReference type="FunFam" id="1.10.8.60:FF:000030">
    <property type="entry name" value="replication factor C subunit 3"/>
    <property type="match status" value="1"/>
</dbReference>
<organism evidence="2 3">
    <name type="scientific">Hibiscus syriacus</name>
    <name type="common">Rose of Sharon</name>
    <dbReference type="NCBI Taxonomy" id="106335"/>
    <lineage>
        <taxon>Eukaryota</taxon>
        <taxon>Viridiplantae</taxon>
        <taxon>Streptophyta</taxon>
        <taxon>Embryophyta</taxon>
        <taxon>Tracheophyta</taxon>
        <taxon>Spermatophyta</taxon>
        <taxon>Magnoliopsida</taxon>
        <taxon>eudicotyledons</taxon>
        <taxon>Gunneridae</taxon>
        <taxon>Pentapetalae</taxon>
        <taxon>rosids</taxon>
        <taxon>malvids</taxon>
        <taxon>Malvales</taxon>
        <taxon>Malvaceae</taxon>
        <taxon>Malvoideae</taxon>
        <taxon>Hibiscus</taxon>
    </lineage>
</organism>
<dbReference type="GO" id="GO:0006281">
    <property type="term" value="P:DNA repair"/>
    <property type="evidence" value="ECO:0007669"/>
    <property type="project" value="TreeGrafter"/>
</dbReference>
<name>A0A6A3AGW8_HIBSY</name>
<comment type="caution">
    <text evidence="2">The sequence shown here is derived from an EMBL/GenBank/DDBJ whole genome shotgun (WGS) entry which is preliminary data.</text>
</comment>
<evidence type="ECO:0000313" key="3">
    <source>
        <dbReference type="Proteomes" id="UP000436088"/>
    </source>
</evidence>
<dbReference type="Gene3D" id="1.10.8.60">
    <property type="match status" value="1"/>
</dbReference>
<keyword evidence="3" id="KW-1185">Reference proteome</keyword>
<proteinExistence type="predicted"/>
<dbReference type="Pfam" id="PF22534">
    <property type="entry name" value="RFC_C"/>
    <property type="match status" value="1"/>
</dbReference>
<dbReference type="GO" id="GO:0003689">
    <property type="term" value="F:DNA clamp loader activity"/>
    <property type="evidence" value="ECO:0007669"/>
    <property type="project" value="TreeGrafter"/>
</dbReference>
<feature type="region of interest" description="Disordered" evidence="1">
    <location>
        <begin position="198"/>
        <end position="220"/>
    </location>
</feature>
<dbReference type="GO" id="GO:0005663">
    <property type="term" value="C:DNA replication factor C complex"/>
    <property type="evidence" value="ECO:0007669"/>
    <property type="project" value="TreeGrafter"/>
</dbReference>